<evidence type="ECO:0000256" key="6">
    <source>
        <dbReference type="ARBA" id="ARBA00022837"/>
    </source>
</evidence>
<evidence type="ECO:0000256" key="5">
    <source>
        <dbReference type="ARBA" id="ARBA00022801"/>
    </source>
</evidence>
<feature type="chain" id="PRO_5045001060" description="Carboxylic ester hydrolase" evidence="8">
    <location>
        <begin position="23"/>
        <end position="539"/>
    </location>
</feature>
<evidence type="ECO:0000256" key="7">
    <source>
        <dbReference type="ARBA" id="ARBA00023157"/>
    </source>
</evidence>
<evidence type="ECO:0000256" key="8">
    <source>
        <dbReference type="RuleBase" id="RU361238"/>
    </source>
</evidence>
<evidence type="ECO:0000313" key="10">
    <source>
        <dbReference type="Proteomes" id="UP001642482"/>
    </source>
</evidence>
<feature type="signal peptide" evidence="8">
    <location>
        <begin position="1"/>
        <end position="22"/>
    </location>
</feature>
<keyword evidence="3" id="KW-0479">Metal-binding</keyword>
<name>A0ABP0C3H8_9PEZI</name>
<dbReference type="Proteomes" id="UP001642482">
    <property type="component" value="Unassembled WGS sequence"/>
</dbReference>
<organism evidence="9 10">
    <name type="scientific">Sporothrix eucalyptigena</name>
    <dbReference type="NCBI Taxonomy" id="1812306"/>
    <lineage>
        <taxon>Eukaryota</taxon>
        <taxon>Fungi</taxon>
        <taxon>Dikarya</taxon>
        <taxon>Ascomycota</taxon>
        <taxon>Pezizomycotina</taxon>
        <taxon>Sordariomycetes</taxon>
        <taxon>Sordariomycetidae</taxon>
        <taxon>Ophiostomatales</taxon>
        <taxon>Ophiostomataceae</taxon>
        <taxon>Sporothrix</taxon>
    </lineage>
</organism>
<keyword evidence="6" id="KW-0106">Calcium</keyword>
<dbReference type="SUPFAM" id="SSF53474">
    <property type="entry name" value="alpha/beta-Hydrolases"/>
    <property type="match status" value="1"/>
</dbReference>
<evidence type="ECO:0000256" key="4">
    <source>
        <dbReference type="ARBA" id="ARBA00022729"/>
    </source>
</evidence>
<dbReference type="EMBL" id="CAWUHD010000064">
    <property type="protein sequence ID" value="CAK7226202.1"/>
    <property type="molecule type" value="Genomic_DNA"/>
</dbReference>
<dbReference type="InterPro" id="IPR029058">
    <property type="entry name" value="AB_hydrolase_fold"/>
</dbReference>
<comment type="similarity">
    <text evidence="1 8">Belongs to the tannase family.</text>
</comment>
<keyword evidence="10" id="KW-1185">Reference proteome</keyword>
<evidence type="ECO:0000313" key="9">
    <source>
        <dbReference type="EMBL" id="CAK7226202.1"/>
    </source>
</evidence>
<evidence type="ECO:0000256" key="3">
    <source>
        <dbReference type="ARBA" id="ARBA00022723"/>
    </source>
</evidence>
<keyword evidence="7" id="KW-1015">Disulfide bond</keyword>
<evidence type="ECO:0000256" key="2">
    <source>
        <dbReference type="ARBA" id="ARBA00022487"/>
    </source>
</evidence>
<protein>
    <recommendedName>
        <fullName evidence="8">Carboxylic ester hydrolase</fullName>
        <ecNumber evidence="8">3.1.1.-</ecNumber>
    </recommendedName>
</protein>
<dbReference type="EC" id="3.1.1.-" evidence="8"/>
<keyword evidence="2" id="KW-0719">Serine esterase</keyword>
<keyword evidence="5 8" id="KW-0378">Hydrolase</keyword>
<keyword evidence="4 8" id="KW-0732">Signal</keyword>
<dbReference type="PANTHER" id="PTHR33938">
    <property type="entry name" value="FERULOYL ESTERASE B-RELATED"/>
    <property type="match status" value="1"/>
</dbReference>
<comment type="caution">
    <text evidence="9">The sequence shown here is derived from an EMBL/GenBank/DDBJ whole genome shotgun (WGS) entry which is preliminary data.</text>
</comment>
<dbReference type="Pfam" id="PF07519">
    <property type="entry name" value="Tannase"/>
    <property type="match status" value="2"/>
</dbReference>
<proteinExistence type="inferred from homology"/>
<sequence>MTPSRRGFSLLAALSLSLAVDAVTQCSCTVDTFKQILAGNAAASVNYVASVPQGGSFGDAATNLAFPTNATDLPALCAVSIHIVSSPTSSYNFGVFLPESWNGRIMTTGNGGLGGGINYPDMGKFSLYGFATVSTDTGHNSNAVDGTWALNQPEMIIDWGWRAMHGSVVTAKEIVNAFYGRSIEYSYYASCSTGGRQGIKELELYPDSFDGVVAGAPAWWFPRLPASTLKQGLYNYPVGKEGYISPSLFPAIVAEMIKQCDPQDGLVDGVINDPFSCNFDFNSLLCLPGQANSSCLTAAQISTARQFYSNFVDVNQTFIFPGVSLGVDPSLVLSAVSTLGSDYYQYWVLNQTEWDITNFDYADIQLAEEINPGQAAPSDFDLSSFKDRGGKLLQYHGLADNLIATKSSFVLYDNIYEKMAPQGVDLDDFYRLFMIPGMQHCSGSEMPAPWYIGGGSQAVTGATYSVPGYMDAKHDVILAMMEWVERGVAPDELIATKYWNDTVSEGVEVQRPLCVYPKQAKYIGGNPSVPSSWKCKSLY</sequence>
<reference evidence="9 10" key="1">
    <citation type="submission" date="2024-01" db="EMBL/GenBank/DDBJ databases">
        <authorList>
            <person name="Allen C."/>
            <person name="Tagirdzhanova G."/>
        </authorList>
    </citation>
    <scope>NUCLEOTIDE SEQUENCE [LARGE SCALE GENOMIC DNA]</scope>
</reference>
<dbReference type="PANTHER" id="PTHR33938:SF2">
    <property type="entry name" value="CARBOXYLIC ESTER HYDROLASE"/>
    <property type="match status" value="1"/>
</dbReference>
<evidence type="ECO:0000256" key="1">
    <source>
        <dbReference type="ARBA" id="ARBA00006249"/>
    </source>
</evidence>
<dbReference type="InterPro" id="IPR011118">
    <property type="entry name" value="Tannase/feruloyl_esterase"/>
</dbReference>
<accession>A0ABP0C3H8</accession>
<gene>
    <name evidence="9" type="ORF">SEUCBS140593_006161</name>
</gene>